<evidence type="ECO:0000313" key="3">
    <source>
        <dbReference type="Proteomes" id="UP000799764"/>
    </source>
</evidence>
<feature type="region of interest" description="Disordered" evidence="1">
    <location>
        <begin position="126"/>
        <end position="249"/>
    </location>
</feature>
<dbReference type="Proteomes" id="UP000799764">
    <property type="component" value="Unassembled WGS sequence"/>
</dbReference>
<sequence>MGLVSWVFGNKPKASEQASSTTTPGDKPDGEVKAYSKKASPETNTSSRDDQFTIEELDGDDGTLDAEVESGHENPDPEARSSNSVQVKRSASTKSARSSRFSSTAELFGGDDTDFLTDFLEEAPVPLKFQRPTETLPENNKDAVSPGIDKNGNEDGAYDGDVSEQDEEADGDIASPRSSDLEANTSEQSALSKSTKSGEDNQAIAPTDEDQSDAHEDEQEEQQGVAAEQETLTEEQVAIVKVPSTDADQARLRKPIFTCNWGDSDEDEGDWPSLHVEDKIAIVKEPSTKIRLPKPVIKTSWADLDDDDDDDDWTIPVGWTADKDGENGPIDQTFQGAERGSEAGTLASRYGAGHSGLDKGGDVAKSDLNQAGEKPKKIGTRVRGSKFGTVASKYPSSPLDCGAGYTGPSRSLAFHQYATVEQAYRYEEIRRDADEAYQIQMQKLRERYAAEIEFFKEPSTIAPDEEDLHDDEMRKVFSDIYPALPSQEAHGKMHIIDWKTLMGPDYMGPDPDDEEKYLLHFVKPRLCDAVATLLFESDPFSLDAWLDPSKKVVEWWHSPHYLHRGVMRTVIRRDGNDVIVGTFTDLGFNVCWSQYIKAEIDDDGQWTETYAFQGGQFMKKPGEKEPGASSRKIRGEIDWESFEIGEFKYYDEDELCDPIETLWHGRVLAHTMLRMILDNYSQYRGGNTVELVIDGKLTSIEQRGIRRVPRINGIENDRIEEVVSSLGLFAPFEEDVLSLEFSSKKLNEVELEPMTC</sequence>
<dbReference type="EMBL" id="MU001500">
    <property type="protein sequence ID" value="KAF2445082.1"/>
    <property type="molecule type" value="Genomic_DNA"/>
</dbReference>
<keyword evidence="3" id="KW-1185">Reference proteome</keyword>
<feature type="compositionally biased region" description="Polar residues" evidence="1">
    <location>
        <begin position="176"/>
        <end position="195"/>
    </location>
</feature>
<protein>
    <submittedName>
        <fullName evidence="2">Uncharacterized protein</fullName>
    </submittedName>
</protein>
<gene>
    <name evidence="2" type="ORF">P171DRAFT_514206</name>
</gene>
<accession>A0A9P4PJD5</accession>
<feature type="compositionally biased region" description="Low complexity" evidence="1">
    <location>
        <begin position="88"/>
        <end position="108"/>
    </location>
</feature>
<organism evidence="2 3">
    <name type="scientific">Karstenula rhodostoma CBS 690.94</name>
    <dbReference type="NCBI Taxonomy" id="1392251"/>
    <lineage>
        <taxon>Eukaryota</taxon>
        <taxon>Fungi</taxon>
        <taxon>Dikarya</taxon>
        <taxon>Ascomycota</taxon>
        <taxon>Pezizomycotina</taxon>
        <taxon>Dothideomycetes</taxon>
        <taxon>Pleosporomycetidae</taxon>
        <taxon>Pleosporales</taxon>
        <taxon>Massarineae</taxon>
        <taxon>Didymosphaeriaceae</taxon>
        <taxon>Karstenula</taxon>
    </lineage>
</organism>
<feature type="compositionally biased region" description="Acidic residues" evidence="1">
    <location>
        <begin position="207"/>
        <end position="221"/>
    </location>
</feature>
<feature type="region of interest" description="Disordered" evidence="1">
    <location>
        <begin position="1"/>
        <end position="112"/>
    </location>
</feature>
<reference evidence="2" key="1">
    <citation type="journal article" date="2020" name="Stud. Mycol.">
        <title>101 Dothideomycetes genomes: a test case for predicting lifestyles and emergence of pathogens.</title>
        <authorList>
            <person name="Haridas S."/>
            <person name="Albert R."/>
            <person name="Binder M."/>
            <person name="Bloem J."/>
            <person name="Labutti K."/>
            <person name="Salamov A."/>
            <person name="Andreopoulos B."/>
            <person name="Baker S."/>
            <person name="Barry K."/>
            <person name="Bills G."/>
            <person name="Bluhm B."/>
            <person name="Cannon C."/>
            <person name="Castanera R."/>
            <person name="Culley D."/>
            <person name="Daum C."/>
            <person name="Ezra D."/>
            <person name="Gonzalez J."/>
            <person name="Henrissat B."/>
            <person name="Kuo A."/>
            <person name="Liang C."/>
            <person name="Lipzen A."/>
            <person name="Lutzoni F."/>
            <person name="Magnuson J."/>
            <person name="Mondo S."/>
            <person name="Nolan M."/>
            <person name="Ohm R."/>
            <person name="Pangilinan J."/>
            <person name="Park H.-J."/>
            <person name="Ramirez L."/>
            <person name="Alfaro M."/>
            <person name="Sun H."/>
            <person name="Tritt A."/>
            <person name="Yoshinaga Y."/>
            <person name="Zwiers L.-H."/>
            <person name="Turgeon B."/>
            <person name="Goodwin S."/>
            <person name="Spatafora J."/>
            <person name="Crous P."/>
            <person name="Grigoriev I."/>
        </authorList>
    </citation>
    <scope>NUCLEOTIDE SEQUENCE</scope>
    <source>
        <strain evidence="2">CBS 690.94</strain>
    </source>
</reference>
<evidence type="ECO:0000256" key="1">
    <source>
        <dbReference type="SAM" id="MobiDB-lite"/>
    </source>
</evidence>
<dbReference type="OrthoDB" id="3792394at2759"/>
<name>A0A9P4PJD5_9PLEO</name>
<evidence type="ECO:0000313" key="2">
    <source>
        <dbReference type="EMBL" id="KAF2445082.1"/>
    </source>
</evidence>
<comment type="caution">
    <text evidence="2">The sequence shown here is derived from an EMBL/GenBank/DDBJ whole genome shotgun (WGS) entry which is preliminary data.</text>
</comment>
<proteinExistence type="predicted"/>
<dbReference type="AlphaFoldDB" id="A0A9P4PJD5"/>
<feature type="compositionally biased region" description="Acidic residues" evidence="1">
    <location>
        <begin position="52"/>
        <end position="68"/>
    </location>
</feature>
<feature type="compositionally biased region" description="Basic and acidic residues" evidence="1">
    <location>
        <begin position="69"/>
        <end position="79"/>
    </location>
</feature>
<feature type="compositionally biased region" description="Acidic residues" evidence="1">
    <location>
        <begin position="156"/>
        <end position="171"/>
    </location>
</feature>